<evidence type="ECO:0000313" key="2">
    <source>
        <dbReference type="EMBL" id="MYL85042.1"/>
    </source>
</evidence>
<dbReference type="Pfam" id="PF14196">
    <property type="entry name" value="ATC_hydrolase"/>
    <property type="match status" value="1"/>
</dbReference>
<dbReference type="Proteomes" id="UP000482487">
    <property type="component" value="Unassembled WGS sequence"/>
</dbReference>
<dbReference type="EMBL" id="WVUD01000053">
    <property type="protein sequence ID" value="MYL85042.1"/>
    <property type="molecule type" value="Genomic_DNA"/>
</dbReference>
<evidence type="ECO:0000256" key="1">
    <source>
        <dbReference type="SAM" id="Phobius"/>
    </source>
</evidence>
<evidence type="ECO:0000313" key="3">
    <source>
        <dbReference type="Proteomes" id="UP000482487"/>
    </source>
</evidence>
<keyword evidence="1" id="KW-1133">Transmembrane helix</keyword>
<dbReference type="RefSeq" id="WP_160963644.1">
    <property type="nucleotide sequence ID" value="NZ_WVUD01000053.1"/>
</dbReference>
<gene>
    <name evidence="2" type="ORF">GTA51_18180</name>
</gene>
<comment type="caution">
    <text evidence="2">The sequence shown here is derived from an EMBL/GenBank/DDBJ whole genome shotgun (WGS) entry which is preliminary data.</text>
</comment>
<sequence>MLHQSVVADAGNRAGVSRRFILGAGMVGLCACFFPWPAAAATKAAKTAGTAPAAPAAPAAPVGFYMENKAKFLADFKGVCAGAEKWLAARVSEPVAKTTCDDALRRFETLLPGLPDLGGATNRNQPFITMAGWLTALTQAMREKGLAAKDAGRLLYDLYAADWAAIPPQRAQAMGAALFSPASQAALKEWAELSQKRLLPGDWVGKFLPGDGKSFDLGYDYTECGAVKYFKAQGVAEVAPYFCLNDFLASRAQGTGLSRQHTIAQGDALCDFRYKQGRAVTQDWNSEVPRFEGKKPA</sequence>
<protein>
    <recommendedName>
        <fullName evidence="4">L-2-amino-thiazoline-4-carboxylic acid hydrolase</fullName>
    </recommendedName>
</protein>
<name>A0A7C9IYJ1_9BACT</name>
<proteinExistence type="predicted"/>
<evidence type="ECO:0008006" key="4">
    <source>
        <dbReference type="Google" id="ProtNLM"/>
    </source>
</evidence>
<organism evidence="2 3">
    <name type="scientific">Solidesulfovibrio aerotolerans</name>
    <dbReference type="NCBI Taxonomy" id="295255"/>
    <lineage>
        <taxon>Bacteria</taxon>
        <taxon>Pseudomonadati</taxon>
        <taxon>Thermodesulfobacteriota</taxon>
        <taxon>Desulfovibrionia</taxon>
        <taxon>Desulfovibrionales</taxon>
        <taxon>Desulfovibrionaceae</taxon>
        <taxon>Solidesulfovibrio</taxon>
    </lineage>
</organism>
<accession>A0A7C9IYJ1</accession>
<dbReference type="AlphaFoldDB" id="A0A7C9IYJ1"/>
<keyword evidence="3" id="KW-1185">Reference proteome</keyword>
<keyword evidence="1" id="KW-0472">Membrane</keyword>
<keyword evidence="1" id="KW-0812">Transmembrane</keyword>
<dbReference type="OrthoDB" id="9805176at2"/>
<dbReference type="InterPro" id="IPR026002">
    <property type="entry name" value="ATC_hydrolase-like"/>
</dbReference>
<feature type="transmembrane region" description="Helical" evidence="1">
    <location>
        <begin position="20"/>
        <end position="38"/>
    </location>
</feature>
<reference evidence="2 3" key="1">
    <citation type="submission" date="2020-01" db="EMBL/GenBank/DDBJ databases">
        <title>Genome sequence of Desulfovibrio aerotolerans DSM 16695(T).</title>
        <authorList>
            <person name="Karnachuk O."/>
            <person name="Avakyan M."/>
            <person name="Mardanov A."/>
            <person name="Kadnikov V."/>
            <person name="Ravin N."/>
        </authorList>
    </citation>
    <scope>NUCLEOTIDE SEQUENCE [LARGE SCALE GENOMIC DNA]</scope>
    <source>
        <strain evidence="2 3">DSM 16695</strain>
    </source>
</reference>